<dbReference type="InterPro" id="IPR005247">
    <property type="entry name" value="YbhB_YbcL/LppC-like"/>
</dbReference>
<gene>
    <name evidence="1" type="ORF">A3L11_07040</name>
</gene>
<sequence>MRRLLVVIVLTLGLVLSGCIGRENDRGGVRMDLEIGSIFHNGDYIPVEFTCDGEDVNPPIFIGHIDPNAKSLVIIVDDPDAPAGTFTHWIAWNIPPLGEIPKGVPPKGVIEAPVRMVQGRNDFGKIGYGGPCPPKGHGVHHYHFKVYALDTTLELDPGASRRELEKAMEGHVIQMGELVGLYERK</sequence>
<dbReference type="PANTHER" id="PTHR30289">
    <property type="entry name" value="UNCHARACTERIZED PROTEIN YBCL-RELATED"/>
    <property type="match status" value="1"/>
</dbReference>
<dbReference type="PANTHER" id="PTHR30289:SF1">
    <property type="entry name" value="PEBP (PHOSPHATIDYLETHANOLAMINE-BINDING PROTEIN) FAMILY PROTEIN"/>
    <property type="match status" value="1"/>
</dbReference>
<dbReference type="PROSITE" id="PS51257">
    <property type="entry name" value="PROKAR_LIPOPROTEIN"/>
    <property type="match status" value="1"/>
</dbReference>
<dbReference type="InterPro" id="IPR036610">
    <property type="entry name" value="PEBP-like_sf"/>
</dbReference>
<proteinExistence type="predicted"/>
<accession>A0A2Z2MQM4</accession>
<dbReference type="RefSeq" id="WP_232461968.1">
    <property type="nucleotide sequence ID" value="NZ_CP015103.1"/>
</dbReference>
<keyword evidence="2" id="KW-1185">Reference proteome</keyword>
<evidence type="ECO:0008006" key="3">
    <source>
        <dbReference type="Google" id="ProtNLM"/>
    </source>
</evidence>
<protein>
    <recommendedName>
        <fullName evidence="3">Phosphatidylethanolamine-binding protein</fullName>
    </recommendedName>
</protein>
<name>A0A2Z2MQM4_9EURY</name>
<dbReference type="AlphaFoldDB" id="A0A2Z2MQM4"/>
<dbReference type="SUPFAM" id="SSF49777">
    <property type="entry name" value="PEBP-like"/>
    <property type="match status" value="1"/>
</dbReference>
<dbReference type="InterPro" id="IPR008914">
    <property type="entry name" value="PEBP"/>
</dbReference>
<evidence type="ECO:0000313" key="2">
    <source>
        <dbReference type="Proteomes" id="UP000250125"/>
    </source>
</evidence>
<reference evidence="1 2" key="1">
    <citation type="submission" date="2016-04" db="EMBL/GenBank/DDBJ databases">
        <title>Complete genome sequence of Thermococcus siculi type strain RG-20.</title>
        <authorList>
            <person name="Oger P.M."/>
        </authorList>
    </citation>
    <scope>NUCLEOTIDE SEQUENCE [LARGE SCALE GENOMIC DNA]</scope>
    <source>
        <strain evidence="1 2">RG-20</strain>
    </source>
</reference>
<organism evidence="1 2">
    <name type="scientific">Thermococcus siculi</name>
    <dbReference type="NCBI Taxonomy" id="72803"/>
    <lineage>
        <taxon>Archaea</taxon>
        <taxon>Methanobacteriati</taxon>
        <taxon>Methanobacteriota</taxon>
        <taxon>Thermococci</taxon>
        <taxon>Thermococcales</taxon>
        <taxon>Thermococcaceae</taxon>
        <taxon>Thermococcus</taxon>
    </lineage>
</organism>
<dbReference type="NCBIfam" id="TIGR00481">
    <property type="entry name" value="YbhB/YbcL family Raf kinase inhibitor-like protein"/>
    <property type="match status" value="1"/>
</dbReference>
<dbReference type="EMBL" id="CP015103">
    <property type="protein sequence ID" value="ASJ08994.1"/>
    <property type="molecule type" value="Genomic_DNA"/>
</dbReference>
<dbReference type="Gene3D" id="3.90.280.10">
    <property type="entry name" value="PEBP-like"/>
    <property type="match status" value="1"/>
</dbReference>
<dbReference type="Proteomes" id="UP000250125">
    <property type="component" value="Chromosome"/>
</dbReference>
<dbReference type="Pfam" id="PF01161">
    <property type="entry name" value="PBP"/>
    <property type="match status" value="1"/>
</dbReference>
<evidence type="ECO:0000313" key="1">
    <source>
        <dbReference type="EMBL" id="ASJ08994.1"/>
    </source>
</evidence>
<dbReference type="CDD" id="cd00865">
    <property type="entry name" value="PEBP_bact_arch"/>
    <property type="match status" value="1"/>
</dbReference>
<dbReference type="KEGG" id="tsl:A3L11_07040"/>
<dbReference type="GeneID" id="33317980"/>